<dbReference type="GO" id="GO:1902201">
    <property type="term" value="P:negative regulation of bacterial-type flagellum-dependent cell motility"/>
    <property type="evidence" value="ECO:0007669"/>
    <property type="project" value="TreeGrafter"/>
</dbReference>
<organism evidence="2 3">
    <name type="scientific">Fervidibacillus albus</name>
    <dbReference type="NCBI Taxonomy" id="2980026"/>
    <lineage>
        <taxon>Bacteria</taxon>
        <taxon>Bacillati</taxon>
        <taxon>Bacillota</taxon>
        <taxon>Bacilli</taxon>
        <taxon>Bacillales</taxon>
        <taxon>Bacillaceae</taxon>
        <taxon>Fervidibacillus</taxon>
    </lineage>
</organism>
<dbReference type="AlphaFoldDB" id="A0A9E8LUX8"/>
<dbReference type="Gene3D" id="3.30.450.40">
    <property type="match status" value="2"/>
</dbReference>
<dbReference type="Pfam" id="PF01590">
    <property type="entry name" value="GAF"/>
    <property type="match status" value="1"/>
</dbReference>
<reference evidence="2" key="1">
    <citation type="submission" date="2022-09" db="EMBL/GenBank/DDBJ databases">
        <title>Complete Genomes of Fervidibacillus albus and Fervidibacillus halotolerans isolated from tidal flat sediments.</title>
        <authorList>
            <person name="Kwon K.K."/>
            <person name="Yang S.-H."/>
            <person name="Park M.J."/>
            <person name="Oh H.-M."/>
        </authorList>
    </citation>
    <scope>NUCLEOTIDE SEQUENCE</scope>
    <source>
        <strain evidence="2">MEBiC13591</strain>
    </source>
</reference>
<dbReference type="SMART" id="SM00267">
    <property type="entry name" value="GGDEF"/>
    <property type="match status" value="1"/>
</dbReference>
<dbReference type="GO" id="GO:0043709">
    <property type="term" value="P:cell adhesion involved in single-species biofilm formation"/>
    <property type="evidence" value="ECO:0007669"/>
    <property type="project" value="TreeGrafter"/>
</dbReference>
<keyword evidence="2" id="KW-0548">Nucleotidyltransferase</keyword>
<dbReference type="KEGG" id="faf:OE104_01980"/>
<dbReference type="PANTHER" id="PTHR45138">
    <property type="entry name" value="REGULATORY COMPONENTS OF SENSORY TRANSDUCTION SYSTEM"/>
    <property type="match status" value="1"/>
</dbReference>
<proteinExistence type="predicted"/>
<dbReference type="FunFam" id="3.30.70.270:FF:000001">
    <property type="entry name" value="Diguanylate cyclase domain protein"/>
    <property type="match status" value="1"/>
</dbReference>
<protein>
    <submittedName>
        <fullName evidence="2">Diguanylate cyclase</fullName>
        <ecNumber evidence="2">2.7.7.65</ecNumber>
    </submittedName>
</protein>
<dbReference type="EC" id="2.7.7.65" evidence="2"/>
<dbReference type="SMART" id="SM00065">
    <property type="entry name" value="GAF"/>
    <property type="match status" value="2"/>
</dbReference>
<dbReference type="NCBIfam" id="TIGR00254">
    <property type="entry name" value="GGDEF"/>
    <property type="match status" value="1"/>
</dbReference>
<dbReference type="InterPro" id="IPR003018">
    <property type="entry name" value="GAF"/>
</dbReference>
<dbReference type="EMBL" id="CP106878">
    <property type="protein sequence ID" value="WAA10137.1"/>
    <property type="molecule type" value="Genomic_DNA"/>
</dbReference>
<dbReference type="PANTHER" id="PTHR45138:SF9">
    <property type="entry name" value="DIGUANYLATE CYCLASE DGCM-RELATED"/>
    <property type="match status" value="1"/>
</dbReference>
<keyword evidence="3" id="KW-1185">Reference proteome</keyword>
<evidence type="ECO:0000313" key="3">
    <source>
        <dbReference type="Proteomes" id="UP001164718"/>
    </source>
</evidence>
<name>A0A9E8LUX8_9BACI</name>
<dbReference type="CDD" id="cd01949">
    <property type="entry name" value="GGDEF"/>
    <property type="match status" value="1"/>
</dbReference>
<gene>
    <name evidence="2" type="ORF">OE104_01980</name>
</gene>
<dbReference type="SUPFAM" id="SSF55073">
    <property type="entry name" value="Nucleotide cyclase"/>
    <property type="match status" value="1"/>
</dbReference>
<sequence length="616" mass="72079">MNRNEEFVVLKIKNRMFEHIHIREDQMTLEEHIQRLMDVIRTELSVKYVRFFVFKDFLKNHEQVFLSYITNSLSVINDWKGKRWSHEQKVYVIDSPIRVGECKKGLLLRGKKGPEIGMMLFSFGHEEIRRFSNDFWEHLSNAIYQFLLGSIELLGVLSEKRRYQKLQRVTNEFYSSMDMEKVLEEVMQSLKEMYPSFSYQLLLSNYNSNNNRLPIQYLDYTEQNTALMDSFLSGEFRMEDDRRKKRSNLYFPMKGKQGVYGVLQITANESIVIGHQDIEFISILAQTASNAIENAHLYQQSKKLIQELQLVMKISQQLNSNLHLADIVKYIVKEVKHSFHADEVGFVLKQTEGFTVLSGSTKYFFQKKIEEFLPFVETFFQTKKDSLFIGHFSQTNYVKNFPYNSLMAEPIRQEGKIIGFAICLHRNPYHFSFESFKLYQSITHHTSLALSNTLFREELERLVITDYLTKLYSRNFLDEQLKQSMEKDDCGAFLLIDIDDFKSINDTYGHQVGDEVLIQIANIILKTIGPSGIGARWGGEEIVIYLPNQSLDYALKLAENIVFLTKMETNPKVTISCGVSFWTKEREDHPLKLFKRADEALYMAKNRGKNRALAYG</sequence>
<dbReference type="InterPro" id="IPR043128">
    <property type="entry name" value="Rev_trsase/Diguanyl_cyclase"/>
</dbReference>
<dbReference type="PROSITE" id="PS50887">
    <property type="entry name" value="GGDEF"/>
    <property type="match status" value="1"/>
</dbReference>
<dbReference type="InterPro" id="IPR029787">
    <property type="entry name" value="Nucleotide_cyclase"/>
</dbReference>
<dbReference type="Proteomes" id="UP001164718">
    <property type="component" value="Chromosome"/>
</dbReference>
<dbReference type="SUPFAM" id="SSF55781">
    <property type="entry name" value="GAF domain-like"/>
    <property type="match status" value="2"/>
</dbReference>
<dbReference type="Gene3D" id="3.30.70.270">
    <property type="match status" value="1"/>
</dbReference>
<dbReference type="InterPro" id="IPR050469">
    <property type="entry name" value="Diguanylate_Cyclase"/>
</dbReference>
<feature type="domain" description="GGDEF" evidence="1">
    <location>
        <begin position="489"/>
        <end position="616"/>
    </location>
</feature>
<evidence type="ECO:0000259" key="1">
    <source>
        <dbReference type="PROSITE" id="PS50887"/>
    </source>
</evidence>
<dbReference type="InterPro" id="IPR000160">
    <property type="entry name" value="GGDEF_dom"/>
</dbReference>
<keyword evidence="2" id="KW-0808">Transferase</keyword>
<dbReference type="Pfam" id="PF00990">
    <property type="entry name" value="GGDEF"/>
    <property type="match status" value="1"/>
</dbReference>
<accession>A0A9E8LUX8</accession>
<dbReference type="GO" id="GO:0052621">
    <property type="term" value="F:diguanylate cyclase activity"/>
    <property type="evidence" value="ECO:0007669"/>
    <property type="project" value="UniProtKB-EC"/>
</dbReference>
<dbReference type="InterPro" id="IPR029016">
    <property type="entry name" value="GAF-like_dom_sf"/>
</dbReference>
<evidence type="ECO:0000313" key="2">
    <source>
        <dbReference type="EMBL" id="WAA10137.1"/>
    </source>
</evidence>
<dbReference type="GO" id="GO:0005886">
    <property type="term" value="C:plasma membrane"/>
    <property type="evidence" value="ECO:0007669"/>
    <property type="project" value="TreeGrafter"/>
</dbReference>
<dbReference type="RefSeq" id="WP_275417922.1">
    <property type="nucleotide sequence ID" value="NZ_CP106878.1"/>
</dbReference>